<evidence type="ECO:0000313" key="2">
    <source>
        <dbReference type="EMBL" id="QFU17583.1"/>
    </source>
</evidence>
<organism evidence="2 3">
    <name type="scientific">Microvirga thermotolerans</name>
    <dbReference type="NCBI Taxonomy" id="2651334"/>
    <lineage>
        <taxon>Bacteria</taxon>
        <taxon>Pseudomonadati</taxon>
        <taxon>Pseudomonadota</taxon>
        <taxon>Alphaproteobacteria</taxon>
        <taxon>Hyphomicrobiales</taxon>
        <taxon>Methylobacteriaceae</taxon>
        <taxon>Microvirga</taxon>
    </lineage>
</organism>
<dbReference type="AlphaFoldDB" id="A0A5P9JYS6"/>
<dbReference type="EMBL" id="CP045423">
    <property type="protein sequence ID" value="QFU17583.1"/>
    <property type="molecule type" value="Genomic_DNA"/>
</dbReference>
<dbReference type="InterPro" id="IPR009506">
    <property type="entry name" value="YjiS-like"/>
</dbReference>
<dbReference type="Pfam" id="PF06568">
    <property type="entry name" value="YjiS-like"/>
    <property type="match status" value="1"/>
</dbReference>
<evidence type="ECO:0000259" key="1">
    <source>
        <dbReference type="Pfam" id="PF06568"/>
    </source>
</evidence>
<proteinExistence type="predicted"/>
<accession>A0A5P9JYS6</accession>
<evidence type="ECO:0000313" key="3">
    <source>
        <dbReference type="Proteomes" id="UP000325614"/>
    </source>
</evidence>
<feature type="domain" description="YjiS-like" evidence="1">
    <location>
        <begin position="28"/>
        <end position="61"/>
    </location>
</feature>
<protein>
    <submittedName>
        <fullName evidence="2">DUF1127 domain-containing protein</fullName>
    </submittedName>
</protein>
<reference evidence="2 3" key="1">
    <citation type="submission" date="2019-10" db="EMBL/GenBank/DDBJ databases">
        <title>Isolation, Identification of Microvirga thermotolerans HR1, a novel thermophilic bacterium and Comparative Genomics of the genus Microvirga.</title>
        <authorList>
            <person name="Li J."/>
            <person name="Zhang W."/>
            <person name="Lin M."/>
            <person name="Wang J."/>
        </authorList>
    </citation>
    <scope>NUCLEOTIDE SEQUENCE [LARGE SCALE GENOMIC DNA]</scope>
    <source>
        <strain evidence="2 3">HR1</strain>
    </source>
</reference>
<keyword evidence="3" id="KW-1185">Reference proteome</keyword>
<dbReference type="RefSeq" id="WP_152587217.1">
    <property type="nucleotide sequence ID" value="NZ_CP045423.1"/>
</dbReference>
<sequence>MSLGITTTSLPLVESTARKARPFLLARIAAALAAEIRVRRDMRLLSGLGDAALHDIGLARGGIENAVRCGREPRR</sequence>
<name>A0A5P9JYS6_9HYPH</name>
<dbReference type="Proteomes" id="UP000325614">
    <property type="component" value="Chromosome"/>
</dbReference>
<dbReference type="KEGG" id="mico:GDR74_15945"/>
<gene>
    <name evidence="2" type="ORF">GDR74_15945</name>
</gene>